<feature type="domain" description="SLH" evidence="2">
    <location>
        <begin position="106"/>
        <end position="169"/>
    </location>
</feature>
<feature type="compositionally biased region" description="Polar residues" evidence="1">
    <location>
        <begin position="1"/>
        <end position="14"/>
    </location>
</feature>
<accession>A0ABS7D4Z0</accession>
<evidence type="ECO:0000313" key="4">
    <source>
        <dbReference type="Proteomes" id="UP000812277"/>
    </source>
</evidence>
<name>A0ABS7D4Z0_9BACL</name>
<gene>
    <name evidence="3" type="ORF">K0T92_09665</name>
</gene>
<proteinExistence type="predicted"/>
<evidence type="ECO:0000259" key="2">
    <source>
        <dbReference type="PROSITE" id="PS51272"/>
    </source>
</evidence>
<feature type="region of interest" description="Disordered" evidence="1">
    <location>
        <begin position="1"/>
        <end position="22"/>
    </location>
</feature>
<evidence type="ECO:0000313" key="3">
    <source>
        <dbReference type="EMBL" id="MBW7475012.1"/>
    </source>
</evidence>
<reference evidence="3 4" key="1">
    <citation type="submission" date="2021-07" db="EMBL/GenBank/DDBJ databases">
        <title>Paenibacillus radiodurans sp. nov., isolated from the southeastern edge of Tengger Desert.</title>
        <authorList>
            <person name="Zhang G."/>
        </authorList>
    </citation>
    <scope>NUCLEOTIDE SEQUENCE [LARGE SCALE GENOMIC DNA]</scope>
    <source>
        <strain evidence="3 4">DT7-4</strain>
    </source>
</reference>
<evidence type="ECO:0000256" key="1">
    <source>
        <dbReference type="SAM" id="MobiDB-lite"/>
    </source>
</evidence>
<dbReference type="EMBL" id="JAHZIJ010000005">
    <property type="protein sequence ID" value="MBW7475012.1"/>
    <property type="molecule type" value="Genomic_DNA"/>
</dbReference>
<organism evidence="3 4">
    <name type="scientific">Paenibacillus oenotherae</name>
    <dbReference type="NCBI Taxonomy" id="1435645"/>
    <lineage>
        <taxon>Bacteria</taxon>
        <taxon>Bacillati</taxon>
        <taxon>Bacillota</taxon>
        <taxon>Bacilli</taxon>
        <taxon>Bacillales</taxon>
        <taxon>Paenibacillaceae</taxon>
        <taxon>Paenibacillus</taxon>
    </lineage>
</organism>
<dbReference type="RefSeq" id="WP_219872257.1">
    <property type="nucleotide sequence ID" value="NZ_JAHZIJ010000005.1"/>
</dbReference>
<comment type="caution">
    <text evidence="3">The sequence shown here is derived from an EMBL/GenBank/DDBJ whole genome shotgun (WGS) entry which is preliminary data.</text>
</comment>
<dbReference type="Pfam" id="PF00395">
    <property type="entry name" value="SLH"/>
    <property type="match status" value="1"/>
</dbReference>
<sequence>MRNTSDPYFKQNSQEPKHFRGGEKKVMKKSLSLLVAIAMVISMFASVAAAAEPELTTQQKFDALKEAGIFSGYPPNGDAGLNREMTRAEFAKVIALINGLEDNATAAAQYTDIPAKYWAAPFIGAVTVEGIMNGLGAGKFGPTGKVTIEQVAKIVVEIAGLEPKEGATVPGTSAWAAGYVAAAVEAGLIPQQASYKGNALRGLLVDVAFDVAGEVEGAISVKSVKVVDEKNIEVTFSDNEVVKKALDTALVAGTATKVSVEYKGKTYEVEVKLDAIKATAAKQTGAKKITVDFNQPALAADKTALTYELKSSFTTYSVTPKYADDNKSVVLEAAYLAAGDYTLTVKGSEAISLKVETEKAAKVDITVPAVQKADGVSLGAKLLNQFGEEMAQKPEVTVYNTTKNKTVAVNNGKVDLKSDDVAAINDILNVVAVYPSAGLSNSKQLKVINGSIATSVKLTEVLPLTGKTRISINEDGFVLPLVLTDANGQVVKLPESANINPGNVQSFDYAGLYFYISDLKLIPKFTINSDGVIKFDTKSDNGKGGTVTIYVTNPAANASATINVPVSGKAEVKELQVSHPGKQIVKGEKVIFPYVAIDSFGAKIEPKDFNLDKVSFIGTNVTSKVTAKGELELVFANDGSFTLYTLVNGVQQKDSLQVTVGNHAKTTAINGLKDVTTTLEVGAAVEVKKGNIQIIDSYGRVKDVADNTYSVVSKKPAVIAYNAGTGKLEAIADGSADVTVTWTGTDADGEQRTFSKDFAFTVVKSDDIKSYEIKSIGTVYGKSDLSNNDKAKYSKTVKVNGKTAGGTLVALVNDVAPFVTSSEPTILSTDGAAIFGKKAGKSTVSVVINGKTVATQEVTVAEEAPALKTAKFKKDEYTTTVNGQVTVELELKDQYDVEIAPGFQTSTVNKDVATFASATSLVVTGHKVGSTTLTYVASNGVTATATIVVE</sequence>
<dbReference type="Proteomes" id="UP000812277">
    <property type="component" value="Unassembled WGS sequence"/>
</dbReference>
<keyword evidence="4" id="KW-1185">Reference proteome</keyword>
<dbReference type="InterPro" id="IPR001119">
    <property type="entry name" value="SLH_dom"/>
</dbReference>
<dbReference type="PROSITE" id="PS51272">
    <property type="entry name" value="SLH"/>
    <property type="match status" value="1"/>
</dbReference>
<protein>
    <submittedName>
        <fullName evidence="3">S-layer homology domain-containing protein</fullName>
    </submittedName>
</protein>